<evidence type="ECO:0000256" key="1">
    <source>
        <dbReference type="SAM" id="Phobius"/>
    </source>
</evidence>
<keyword evidence="3" id="KW-1185">Reference proteome</keyword>
<feature type="transmembrane region" description="Helical" evidence="1">
    <location>
        <begin position="32"/>
        <end position="53"/>
    </location>
</feature>
<dbReference type="Proteomes" id="UP001596484">
    <property type="component" value="Unassembled WGS sequence"/>
</dbReference>
<name>A0ABW2S467_9NOCA</name>
<dbReference type="RefSeq" id="WP_378409006.1">
    <property type="nucleotide sequence ID" value="NZ_JBHTCS010000028.1"/>
</dbReference>
<accession>A0ABW2S467</accession>
<evidence type="ECO:0000313" key="3">
    <source>
        <dbReference type="Proteomes" id="UP001596484"/>
    </source>
</evidence>
<reference evidence="3" key="1">
    <citation type="journal article" date="2019" name="Int. J. Syst. Evol. Microbiol.">
        <title>The Global Catalogue of Microorganisms (GCM) 10K type strain sequencing project: providing services to taxonomists for standard genome sequencing and annotation.</title>
        <authorList>
            <consortium name="The Broad Institute Genomics Platform"/>
            <consortium name="The Broad Institute Genome Sequencing Center for Infectious Disease"/>
            <person name="Wu L."/>
            <person name="Ma J."/>
        </authorList>
    </citation>
    <scope>NUCLEOTIDE SEQUENCE [LARGE SCALE GENOMIC DNA]</scope>
    <source>
        <strain evidence="3">ICMP 19430</strain>
    </source>
</reference>
<sequence length="164" mass="17066">MTTPAGSERPAEGDVSIAAVDDLHERPENTHWILYLAAFALFVALTVWGLVAFHQNERTAQANAKATELAQRYEAAGLGALDVDATARVLGTSGGPACVDPDGALKAGALHQQLVNGAAGPGQRPILATHDVVAGERLVIAVYCPQQSAGFEEDLNDLKLVDGG</sequence>
<keyword evidence="1" id="KW-1133">Transmembrane helix</keyword>
<evidence type="ECO:0008006" key="4">
    <source>
        <dbReference type="Google" id="ProtNLM"/>
    </source>
</evidence>
<organism evidence="2 3">
    <name type="scientific">Rhodococcus daqingensis</name>
    <dbReference type="NCBI Taxonomy" id="2479363"/>
    <lineage>
        <taxon>Bacteria</taxon>
        <taxon>Bacillati</taxon>
        <taxon>Actinomycetota</taxon>
        <taxon>Actinomycetes</taxon>
        <taxon>Mycobacteriales</taxon>
        <taxon>Nocardiaceae</taxon>
        <taxon>Rhodococcus</taxon>
    </lineage>
</organism>
<gene>
    <name evidence="2" type="ORF">ACFQS9_23750</name>
</gene>
<keyword evidence="1" id="KW-0812">Transmembrane</keyword>
<dbReference type="EMBL" id="JBHTCS010000028">
    <property type="protein sequence ID" value="MFC7450915.1"/>
    <property type="molecule type" value="Genomic_DNA"/>
</dbReference>
<protein>
    <recommendedName>
        <fullName evidence="4">Flp pilus-assembly TadE/G-like</fullName>
    </recommendedName>
</protein>
<comment type="caution">
    <text evidence="2">The sequence shown here is derived from an EMBL/GenBank/DDBJ whole genome shotgun (WGS) entry which is preliminary data.</text>
</comment>
<keyword evidence="1" id="KW-0472">Membrane</keyword>
<proteinExistence type="predicted"/>
<evidence type="ECO:0000313" key="2">
    <source>
        <dbReference type="EMBL" id="MFC7450915.1"/>
    </source>
</evidence>